<dbReference type="OrthoDB" id="5867623at2759"/>
<sequence length="150" mass="16839">MILVVAVVLILSANAATTSFNKPNIYSWLQLNSYICDPSLSGQASFRFLTPTEAIRLRCACGDVSVTRTACGRRSFEKPSCFALPAICMQEYSVIFANAANRIGSKGPSAARRPSRTFTQPRTRQKTAFRFTKKRATRRRPIQRSRTKHF</sequence>
<organism evidence="3 4">
    <name type="scientific">Caenorhabditis auriculariae</name>
    <dbReference type="NCBI Taxonomy" id="2777116"/>
    <lineage>
        <taxon>Eukaryota</taxon>
        <taxon>Metazoa</taxon>
        <taxon>Ecdysozoa</taxon>
        <taxon>Nematoda</taxon>
        <taxon>Chromadorea</taxon>
        <taxon>Rhabditida</taxon>
        <taxon>Rhabditina</taxon>
        <taxon>Rhabditomorpha</taxon>
        <taxon>Rhabditoidea</taxon>
        <taxon>Rhabditidae</taxon>
        <taxon>Peloderinae</taxon>
        <taxon>Caenorhabditis</taxon>
    </lineage>
</organism>
<dbReference type="EMBL" id="CAJGYM010000053">
    <property type="protein sequence ID" value="CAD6195336.1"/>
    <property type="molecule type" value="Genomic_DNA"/>
</dbReference>
<evidence type="ECO:0000256" key="2">
    <source>
        <dbReference type="SAM" id="SignalP"/>
    </source>
</evidence>
<dbReference type="Proteomes" id="UP000835052">
    <property type="component" value="Unassembled WGS sequence"/>
</dbReference>
<protein>
    <submittedName>
        <fullName evidence="3">Uncharacterized protein</fullName>
    </submittedName>
</protein>
<feature type="region of interest" description="Disordered" evidence="1">
    <location>
        <begin position="105"/>
        <end position="150"/>
    </location>
</feature>
<accession>A0A8S1HF38</accession>
<feature type="signal peptide" evidence="2">
    <location>
        <begin position="1"/>
        <end position="15"/>
    </location>
</feature>
<keyword evidence="4" id="KW-1185">Reference proteome</keyword>
<evidence type="ECO:0000256" key="1">
    <source>
        <dbReference type="SAM" id="MobiDB-lite"/>
    </source>
</evidence>
<reference evidence="3" key="1">
    <citation type="submission" date="2020-10" db="EMBL/GenBank/DDBJ databases">
        <authorList>
            <person name="Kikuchi T."/>
        </authorList>
    </citation>
    <scope>NUCLEOTIDE SEQUENCE</scope>
    <source>
        <strain evidence="3">NKZ352</strain>
    </source>
</reference>
<gene>
    <name evidence="3" type="ORF">CAUJ_LOCUS11255</name>
</gene>
<comment type="caution">
    <text evidence="3">The sequence shown here is derived from an EMBL/GenBank/DDBJ whole genome shotgun (WGS) entry which is preliminary data.</text>
</comment>
<evidence type="ECO:0000313" key="4">
    <source>
        <dbReference type="Proteomes" id="UP000835052"/>
    </source>
</evidence>
<proteinExistence type="predicted"/>
<feature type="compositionally biased region" description="Basic residues" evidence="1">
    <location>
        <begin position="123"/>
        <end position="150"/>
    </location>
</feature>
<dbReference type="AlphaFoldDB" id="A0A8S1HF38"/>
<keyword evidence="2" id="KW-0732">Signal</keyword>
<feature type="chain" id="PRO_5035905041" evidence="2">
    <location>
        <begin position="16"/>
        <end position="150"/>
    </location>
</feature>
<name>A0A8S1HF38_9PELO</name>
<evidence type="ECO:0000313" key="3">
    <source>
        <dbReference type="EMBL" id="CAD6195336.1"/>
    </source>
</evidence>